<reference evidence="2 3" key="1">
    <citation type="journal article" date="2021" name="Nat. Commun.">
        <title>Genetic determinants of endophytism in the Arabidopsis root mycobiome.</title>
        <authorList>
            <person name="Mesny F."/>
            <person name="Miyauchi S."/>
            <person name="Thiergart T."/>
            <person name="Pickel B."/>
            <person name="Atanasova L."/>
            <person name="Karlsson M."/>
            <person name="Huettel B."/>
            <person name="Barry K.W."/>
            <person name="Haridas S."/>
            <person name="Chen C."/>
            <person name="Bauer D."/>
            <person name="Andreopoulos W."/>
            <person name="Pangilinan J."/>
            <person name="LaButti K."/>
            <person name="Riley R."/>
            <person name="Lipzen A."/>
            <person name="Clum A."/>
            <person name="Drula E."/>
            <person name="Henrissat B."/>
            <person name="Kohler A."/>
            <person name="Grigoriev I.V."/>
            <person name="Martin F.M."/>
            <person name="Hacquard S."/>
        </authorList>
    </citation>
    <scope>NUCLEOTIDE SEQUENCE [LARGE SCALE GENOMIC DNA]</scope>
    <source>
        <strain evidence="2 3">MPI-CAGE-CH-0241</strain>
    </source>
</reference>
<feature type="compositionally biased region" description="Basic and acidic residues" evidence="1">
    <location>
        <begin position="58"/>
        <end position="67"/>
    </location>
</feature>
<proteinExistence type="predicted"/>
<evidence type="ECO:0000313" key="3">
    <source>
        <dbReference type="Proteomes" id="UP000777438"/>
    </source>
</evidence>
<keyword evidence="3" id="KW-1185">Reference proteome</keyword>
<evidence type="ECO:0000313" key="2">
    <source>
        <dbReference type="EMBL" id="KAH6867277.1"/>
    </source>
</evidence>
<sequence>MPPPPSLPGPIPGVNPAYSSNVTQHSIGETFNSVHDSRYVQTYGQSSSPTLRSNRKNAKQDSKDKKQQKSGSKGRSLFSGANRDHDEAGRDGKEPNKGNTDGSLRFSKDHTGFVNCPWYDGDNILYQRCSGFSTKRFSDVTQHIERNHVLKEQKSPYCPHCRTEFPDPKSRDNHLQLRSCGTASASDTGVMLPKELHNFKKALKALPQNASRETKMQLVRESIGLTTLTLPQLELCRIITIPNARDMIPMALDSSLRRHGHIFHNHQDVVLQISNDITEELSRVSHHTRPPVAAEASVGLPASGDGLAPSQFSAFDAFAHPAGVTGEDPVAYWQPSTGYNSAQGLVQNRNFINNAAAHRQDGWAMSPGSATNWQRITGTSPSTLGMYNPMNLEQPLPCNPPTYPDSWTLEQPGYAPFDGSNGPK</sequence>
<comment type="caution">
    <text evidence="2">The sequence shown here is derived from an EMBL/GenBank/DDBJ whole genome shotgun (WGS) entry which is preliminary data.</text>
</comment>
<feature type="region of interest" description="Disordered" evidence="1">
    <location>
        <begin position="1"/>
        <end position="106"/>
    </location>
</feature>
<feature type="compositionally biased region" description="Polar residues" evidence="1">
    <location>
        <begin position="17"/>
        <end position="52"/>
    </location>
</feature>
<gene>
    <name evidence="2" type="ORF">B0T10DRAFT_467961</name>
</gene>
<name>A0A9P8VP68_9HYPO</name>
<accession>A0A9P8VP68</accession>
<dbReference type="Proteomes" id="UP000777438">
    <property type="component" value="Unassembled WGS sequence"/>
</dbReference>
<feature type="compositionally biased region" description="Pro residues" evidence="1">
    <location>
        <begin position="1"/>
        <end position="13"/>
    </location>
</feature>
<feature type="region of interest" description="Disordered" evidence="1">
    <location>
        <begin position="398"/>
        <end position="424"/>
    </location>
</feature>
<dbReference type="OrthoDB" id="5091332at2759"/>
<protein>
    <submittedName>
        <fullName evidence="2">Uncharacterized protein</fullName>
    </submittedName>
</protein>
<dbReference type="EMBL" id="JAGPYM010000112">
    <property type="protein sequence ID" value="KAH6867277.1"/>
    <property type="molecule type" value="Genomic_DNA"/>
</dbReference>
<dbReference type="AlphaFoldDB" id="A0A9P8VP68"/>
<organism evidence="2 3">
    <name type="scientific">Thelonectria olida</name>
    <dbReference type="NCBI Taxonomy" id="1576542"/>
    <lineage>
        <taxon>Eukaryota</taxon>
        <taxon>Fungi</taxon>
        <taxon>Dikarya</taxon>
        <taxon>Ascomycota</taxon>
        <taxon>Pezizomycotina</taxon>
        <taxon>Sordariomycetes</taxon>
        <taxon>Hypocreomycetidae</taxon>
        <taxon>Hypocreales</taxon>
        <taxon>Nectriaceae</taxon>
        <taxon>Thelonectria</taxon>
    </lineage>
</organism>
<evidence type="ECO:0000256" key="1">
    <source>
        <dbReference type="SAM" id="MobiDB-lite"/>
    </source>
</evidence>
<feature type="compositionally biased region" description="Basic and acidic residues" evidence="1">
    <location>
        <begin position="82"/>
        <end position="96"/>
    </location>
</feature>